<feature type="compositionally biased region" description="Low complexity" evidence="17">
    <location>
        <begin position="378"/>
        <end position="405"/>
    </location>
</feature>
<dbReference type="GO" id="GO:0005829">
    <property type="term" value="C:cytosol"/>
    <property type="evidence" value="ECO:0007669"/>
    <property type="project" value="UniProtKB-ARBA"/>
</dbReference>
<dbReference type="GO" id="GO:0005634">
    <property type="term" value="C:nucleus"/>
    <property type="evidence" value="ECO:0007669"/>
    <property type="project" value="UniProtKB-SubCell"/>
</dbReference>
<feature type="domain" description="NOT2/NOT3/NOT5 C-terminal" evidence="19">
    <location>
        <begin position="663"/>
        <end position="788"/>
    </location>
</feature>
<evidence type="ECO:0000256" key="3">
    <source>
        <dbReference type="ARBA" id="ARBA00007682"/>
    </source>
</evidence>
<feature type="region of interest" description="Disordered" evidence="17">
    <location>
        <begin position="543"/>
        <end position="578"/>
    </location>
</feature>
<evidence type="ECO:0000256" key="9">
    <source>
        <dbReference type="ARBA" id="ARBA00023015"/>
    </source>
</evidence>
<evidence type="ECO:0000256" key="17">
    <source>
        <dbReference type="SAM" id="MobiDB-lite"/>
    </source>
</evidence>
<dbReference type="Ensembl" id="ENSSLUT00000037948.1">
    <property type="protein sequence ID" value="ENSSLUP00000036803.1"/>
    <property type="gene ID" value="ENSSLUG00000016333.1"/>
</dbReference>
<evidence type="ECO:0000256" key="14">
    <source>
        <dbReference type="ARBA" id="ARBA00083548"/>
    </source>
</evidence>
<feature type="compositionally biased region" description="Low complexity" evidence="17">
    <location>
        <begin position="309"/>
        <end position="325"/>
    </location>
</feature>
<keyword evidence="6 16" id="KW-0678">Repressor</keyword>
<evidence type="ECO:0000256" key="13">
    <source>
        <dbReference type="ARBA" id="ARBA00071433"/>
    </source>
</evidence>
<feature type="compositionally biased region" description="Low complexity" evidence="17">
    <location>
        <begin position="278"/>
        <end position="295"/>
    </location>
</feature>
<dbReference type="GO" id="GO:0031047">
    <property type="term" value="P:regulatory ncRNA-mediated gene silencing"/>
    <property type="evidence" value="ECO:0007669"/>
    <property type="project" value="UniProtKB-KW"/>
</dbReference>
<feature type="compositionally biased region" description="Pro residues" evidence="17">
    <location>
        <begin position="296"/>
        <end position="308"/>
    </location>
</feature>
<dbReference type="GO" id="GO:0048565">
    <property type="term" value="P:digestive tract development"/>
    <property type="evidence" value="ECO:0007669"/>
    <property type="project" value="Ensembl"/>
</dbReference>
<feature type="domain" description="CCR4-Not complex component Not N-terminal" evidence="18">
    <location>
        <begin position="4"/>
        <end position="232"/>
    </location>
</feature>
<keyword evidence="5 16" id="KW-0963">Cytoplasm</keyword>
<dbReference type="GO" id="GO:0000932">
    <property type="term" value="C:P-body"/>
    <property type="evidence" value="ECO:0007669"/>
    <property type="project" value="UniProtKB-SubCell"/>
</dbReference>
<feature type="region of interest" description="Disordered" evidence="17">
    <location>
        <begin position="610"/>
        <end position="631"/>
    </location>
</feature>
<evidence type="ECO:0000256" key="4">
    <source>
        <dbReference type="ARBA" id="ARBA00022473"/>
    </source>
</evidence>
<evidence type="ECO:0000256" key="8">
    <source>
        <dbReference type="ARBA" id="ARBA00022845"/>
    </source>
</evidence>
<comment type="subcellular location">
    <subcellularLocation>
        <location evidence="2">Cytoplasm</location>
        <location evidence="2">P-body</location>
    </subcellularLocation>
    <subcellularLocation>
        <location evidence="1 16">Nucleus</location>
    </subcellularLocation>
</comment>
<evidence type="ECO:0000313" key="20">
    <source>
        <dbReference type="Ensembl" id="ENSSLUP00000036803.1"/>
    </source>
</evidence>
<keyword evidence="4" id="KW-0217">Developmental protein</keyword>
<dbReference type="GO" id="GO:0006355">
    <property type="term" value="P:regulation of DNA-templated transcription"/>
    <property type="evidence" value="ECO:0007669"/>
    <property type="project" value="InterPro"/>
</dbReference>
<dbReference type="InterPro" id="IPR007207">
    <property type="entry name" value="Not_N"/>
</dbReference>
<dbReference type="GO" id="GO:0006417">
    <property type="term" value="P:regulation of translation"/>
    <property type="evidence" value="ECO:0007669"/>
    <property type="project" value="UniProtKB-KW"/>
</dbReference>
<feature type="region of interest" description="Disordered" evidence="17">
    <location>
        <begin position="378"/>
        <end position="409"/>
    </location>
</feature>
<gene>
    <name evidence="20" type="primary">cnot3a</name>
</gene>
<feature type="region of interest" description="Disordered" evidence="17">
    <location>
        <begin position="255"/>
        <end position="335"/>
    </location>
</feature>
<feature type="compositionally biased region" description="Low complexity" evidence="17">
    <location>
        <begin position="259"/>
        <end position="271"/>
    </location>
</feature>
<dbReference type="InterPro" id="IPR007282">
    <property type="entry name" value="NOT2/3/5_C"/>
</dbReference>
<evidence type="ECO:0000256" key="12">
    <source>
        <dbReference type="ARBA" id="ARBA00023242"/>
    </source>
</evidence>
<name>A0A8C9ZBV6_SANLU</name>
<keyword evidence="21" id="KW-1185">Reference proteome</keyword>
<evidence type="ECO:0000313" key="21">
    <source>
        <dbReference type="Proteomes" id="UP000694568"/>
    </source>
</evidence>
<evidence type="ECO:0000259" key="18">
    <source>
        <dbReference type="Pfam" id="PF04065"/>
    </source>
</evidence>
<keyword evidence="9 16" id="KW-0805">Transcription regulation</keyword>
<evidence type="ECO:0000256" key="7">
    <source>
        <dbReference type="ARBA" id="ARBA00022553"/>
    </source>
</evidence>
<accession>A0A8C9ZBV6</accession>
<evidence type="ECO:0000259" key="19">
    <source>
        <dbReference type="Pfam" id="PF04153"/>
    </source>
</evidence>
<evidence type="ECO:0000256" key="5">
    <source>
        <dbReference type="ARBA" id="ARBA00022490"/>
    </source>
</evidence>
<evidence type="ECO:0000256" key="2">
    <source>
        <dbReference type="ARBA" id="ARBA00004201"/>
    </source>
</evidence>
<dbReference type="InterPro" id="IPR040168">
    <property type="entry name" value="Not2/3/5"/>
</dbReference>
<feature type="compositionally biased region" description="Low complexity" evidence="17">
    <location>
        <begin position="543"/>
        <end position="561"/>
    </location>
</feature>
<dbReference type="PIRSF" id="PIRSF005290">
    <property type="entry name" value="NOT_su_3_5"/>
    <property type="match status" value="1"/>
</dbReference>
<evidence type="ECO:0000256" key="6">
    <source>
        <dbReference type="ARBA" id="ARBA00022491"/>
    </source>
</evidence>
<dbReference type="GO" id="GO:2000036">
    <property type="term" value="P:regulation of stem cell population maintenance"/>
    <property type="evidence" value="ECO:0007669"/>
    <property type="project" value="UniProtKB-ARBA"/>
</dbReference>
<keyword evidence="10" id="KW-0943">RNA-mediated gene silencing</keyword>
<dbReference type="Proteomes" id="UP000694568">
    <property type="component" value="Unplaced"/>
</dbReference>
<evidence type="ECO:0000256" key="15">
    <source>
        <dbReference type="ARBA" id="ARBA00093549"/>
    </source>
</evidence>
<evidence type="ECO:0000256" key="16">
    <source>
        <dbReference type="PIRNR" id="PIRNR005290"/>
    </source>
</evidence>
<dbReference type="FunFam" id="2.30.30.1020:FF:000002">
    <property type="entry name" value="CCR4-NOT transcription complex subunit 3"/>
    <property type="match status" value="1"/>
</dbReference>
<dbReference type="Gene3D" id="2.30.30.1020">
    <property type="entry name" value="CCR4-NOT complex subunit 2/3/5, C-terminal domain"/>
    <property type="match status" value="1"/>
</dbReference>
<protein>
    <recommendedName>
        <fullName evidence="13">CCR4-NOT transcription complex subunit 3</fullName>
    </recommendedName>
    <alternativeName>
        <fullName evidence="14">CCR4-associated factor 3</fullName>
    </alternativeName>
</protein>
<reference evidence="20" key="2">
    <citation type="submission" date="2025-09" db="UniProtKB">
        <authorList>
            <consortium name="Ensembl"/>
        </authorList>
    </citation>
    <scope>IDENTIFICATION</scope>
</reference>
<dbReference type="GeneTree" id="ENSGT00390000014743"/>
<organism evidence="20 21">
    <name type="scientific">Sander lucioperca</name>
    <name type="common">Pike-perch</name>
    <name type="synonym">Perca lucioperca</name>
    <dbReference type="NCBI Taxonomy" id="283035"/>
    <lineage>
        <taxon>Eukaryota</taxon>
        <taxon>Metazoa</taxon>
        <taxon>Chordata</taxon>
        <taxon>Craniata</taxon>
        <taxon>Vertebrata</taxon>
        <taxon>Euteleostomi</taxon>
        <taxon>Actinopterygii</taxon>
        <taxon>Neopterygii</taxon>
        <taxon>Teleostei</taxon>
        <taxon>Neoteleostei</taxon>
        <taxon>Acanthomorphata</taxon>
        <taxon>Eupercaria</taxon>
        <taxon>Perciformes</taxon>
        <taxon>Percoidei</taxon>
        <taxon>Percidae</taxon>
        <taxon>Luciopercinae</taxon>
        <taxon>Sander</taxon>
    </lineage>
</organism>
<evidence type="ECO:0000256" key="11">
    <source>
        <dbReference type="ARBA" id="ARBA00023163"/>
    </source>
</evidence>
<keyword evidence="8" id="KW-0810">Translation regulation</keyword>
<dbReference type="Pfam" id="PF04065">
    <property type="entry name" value="Not3"/>
    <property type="match status" value="1"/>
</dbReference>
<dbReference type="Pfam" id="PF04153">
    <property type="entry name" value="NOT2_3_5_C"/>
    <property type="match status" value="1"/>
</dbReference>
<comment type="similarity">
    <text evidence="3 16">Belongs to the CNOT2/3/5 family.</text>
</comment>
<comment type="subunit">
    <text evidence="15">Component of the CCR4-NOT complex; distinct complexes seem to exist that differ in the participation of probably mutually exclusive catalytic subunits. In the complex interacts directly with CNOT2. Interacts with TIP120B and NANOS2. Interacts with EBF1. Interacts in an RNA-independent manner with BICC1 (via KH domains).</text>
</comment>
<keyword evidence="11 16" id="KW-0804">Transcription</keyword>
<dbReference type="InterPro" id="IPR012270">
    <property type="entry name" value="CCR4-NOT_su3/5"/>
</dbReference>
<proteinExistence type="inferred from homology"/>
<dbReference type="AlphaFoldDB" id="A0A8C9ZBV6"/>
<evidence type="ECO:0000256" key="10">
    <source>
        <dbReference type="ARBA" id="ARBA00023158"/>
    </source>
</evidence>
<reference evidence="20" key="1">
    <citation type="submission" date="2025-08" db="UniProtKB">
        <authorList>
            <consortium name="Ensembl"/>
        </authorList>
    </citation>
    <scope>IDENTIFICATION</scope>
</reference>
<keyword evidence="12 16" id="KW-0539">Nucleus</keyword>
<keyword evidence="7" id="KW-0597">Phosphoprotein</keyword>
<dbReference type="PANTHER" id="PTHR23326">
    <property type="entry name" value="CCR4 NOT-RELATED"/>
    <property type="match status" value="1"/>
</dbReference>
<evidence type="ECO:0000256" key="1">
    <source>
        <dbReference type="ARBA" id="ARBA00004123"/>
    </source>
</evidence>
<dbReference type="InterPro" id="IPR038635">
    <property type="entry name" value="CCR4-NOT_su2/3/5_C_sf"/>
</dbReference>
<feature type="compositionally biased region" description="Low complexity" evidence="17">
    <location>
        <begin position="613"/>
        <end position="628"/>
    </location>
</feature>
<sequence>MADKRKLQGEIDRCLKKVAEGVEQFEDIWQKLHNAANANQKEKYEADLKKEIKKLQRLRDQIKTWVASNEIKDKRQLVENRKLIETQMERFKVVERETKTKAYSKEGLGLAQKVDPAQREKEETGQWLTNTIDTLNMQVDQFESEVESLSVQTRKKKGDKDKQDRIDELKRLIERHRFHIRMLETILRMLDNDSIPVDSIQKIKDDVEYYIDSSQDPDFEENEFLYDDLDLEDIRDVVGGSPAVPSSNSLIGSFSSAVQQHQHQPAQQQQQPQPPNQPQQQQPPQIKPSVPSNNTPSPPSNPLLPASPAPSLSTPSTPSSLALNSQSQLTSVPTPASGLGLGLGSANQMSGLGLCGHPSSLNTMAGLISGSTPAPYAQAAASGGLGLSSTTQSSISENSTSIPTSGSSGVTTNGAGIGLGLLGSSPAHSSLSGSILGLVPGQNVTPGASQVSPSSVSTTPGVVGMMGSSGGNISVIGGAGVNVAPARPPSGLKQNGSTSMLTYCAWPCVTLFKSKLSSLYKGFSLTFPSPALRLQMDNGPSLISSITLPPSSPSPSFSDSTPGGGSLLNGPHSYTQAPEPLSSLKAMAERAALGSGLDGEIPNLHLTDRDIFSGSSAAPGTPAAPQPSVSEVSIPPSLGVCPLGPTPLPKDQLYQQAMQESAWTHMPHPSDSERIRQYLMRNPCPTLPFHHQIPPHHSDSIEFYQRLSTETLFFIFYYLEGTKAQYLSAKALKKQSWRFHTKYMMWFQRHEEPKTITDEFEQGTYIYFDYEKWGQRKKEGFTFEYRYLEDRDLQ</sequence>
<dbReference type="GO" id="GO:0030015">
    <property type="term" value="C:CCR4-NOT core complex"/>
    <property type="evidence" value="ECO:0007669"/>
    <property type="project" value="UniProtKB-UniRule"/>
</dbReference>